<dbReference type="AlphaFoldDB" id="A0A915KGY7"/>
<dbReference type="WBParaSite" id="nRc.2.0.1.t37650-RA">
    <property type="protein sequence ID" value="nRc.2.0.1.t37650-RA"/>
    <property type="gene ID" value="nRc.2.0.1.g37650"/>
</dbReference>
<reference evidence="2" key="1">
    <citation type="submission" date="2022-11" db="UniProtKB">
        <authorList>
            <consortium name="WormBaseParasite"/>
        </authorList>
    </citation>
    <scope>IDENTIFICATION</scope>
</reference>
<sequence length="97" mass="11223">MTIRRTINITFKTISERAIATISCDVFLVVLHEICGFTEVVKCVIIHEIYRRDSYMGASKKDLGFVVMVKKFARNCKRIEQPQGLYQLEQIEKLLSP</sequence>
<accession>A0A915KGY7</accession>
<keyword evidence="1" id="KW-1185">Reference proteome</keyword>
<evidence type="ECO:0000313" key="2">
    <source>
        <dbReference type="WBParaSite" id="nRc.2.0.1.t37650-RA"/>
    </source>
</evidence>
<evidence type="ECO:0000313" key="1">
    <source>
        <dbReference type="Proteomes" id="UP000887565"/>
    </source>
</evidence>
<protein>
    <submittedName>
        <fullName evidence="2">Uncharacterized protein</fullName>
    </submittedName>
</protein>
<proteinExistence type="predicted"/>
<organism evidence="1 2">
    <name type="scientific">Romanomermis culicivorax</name>
    <name type="common">Nematode worm</name>
    <dbReference type="NCBI Taxonomy" id="13658"/>
    <lineage>
        <taxon>Eukaryota</taxon>
        <taxon>Metazoa</taxon>
        <taxon>Ecdysozoa</taxon>
        <taxon>Nematoda</taxon>
        <taxon>Enoplea</taxon>
        <taxon>Dorylaimia</taxon>
        <taxon>Mermithida</taxon>
        <taxon>Mermithoidea</taxon>
        <taxon>Mermithidae</taxon>
        <taxon>Romanomermis</taxon>
    </lineage>
</organism>
<dbReference type="Proteomes" id="UP000887565">
    <property type="component" value="Unplaced"/>
</dbReference>
<name>A0A915KGY7_ROMCU</name>